<keyword evidence="1" id="KW-0812">Transmembrane</keyword>
<reference evidence="3" key="1">
    <citation type="submission" date="2019-03" db="EMBL/GenBank/DDBJ databases">
        <title>Complete Genome Sequence of Serratia marcescens Myophage MTx.</title>
        <authorList>
            <person name="Graham K."/>
            <person name="Freeman M."/>
            <person name="Newkirk H."/>
            <person name="Liu M."/>
            <person name="Ramsey J."/>
            <person name="Cahill J."/>
        </authorList>
    </citation>
    <scope>NUCLEOTIDE SEQUENCE [LARGE SCALE GENOMIC DNA]</scope>
</reference>
<protein>
    <submittedName>
        <fullName evidence="2">Uncharacterized protein</fullName>
    </submittedName>
</protein>
<keyword evidence="3" id="KW-1185">Reference proteome</keyword>
<gene>
    <name evidence="2" type="ORF">CPT_MTx_003</name>
</gene>
<sequence>MVRRLIMLGFESPLDLARWALSVSCSLVIFGMALFCCWALLWSAIKLMEK</sequence>
<dbReference type="Proteomes" id="UP000309130">
    <property type="component" value="Segment"/>
</dbReference>
<keyword evidence="1" id="KW-0472">Membrane</keyword>
<proteinExistence type="predicted"/>
<keyword evidence="1" id="KW-1133">Transmembrane helix</keyword>
<accession>A0A482MGG8</accession>
<evidence type="ECO:0000313" key="2">
    <source>
        <dbReference type="EMBL" id="QBQ72309.1"/>
    </source>
</evidence>
<dbReference type="EMBL" id="MK618717">
    <property type="protein sequence ID" value="QBQ72309.1"/>
    <property type="molecule type" value="Genomic_DNA"/>
</dbReference>
<name>A0A482MGG8_9CAUD</name>
<feature type="transmembrane region" description="Helical" evidence="1">
    <location>
        <begin position="20"/>
        <end position="45"/>
    </location>
</feature>
<evidence type="ECO:0000313" key="3">
    <source>
        <dbReference type="Proteomes" id="UP000309130"/>
    </source>
</evidence>
<organism evidence="2 3">
    <name type="scientific">Serratia phage MTx</name>
    <dbReference type="NCBI Taxonomy" id="2557553"/>
    <lineage>
        <taxon>Viruses</taxon>
        <taxon>Duplodnaviria</taxon>
        <taxon>Heunggongvirae</taxon>
        <taxon>Uroviricota</taxon>
        <taxon>Caudoviricetes</taxon>
        <taxon>Lindbergviridae</taxon>
        <taxon>Myosmarvirus</taxon>
        <taxon>Myosmarvirus MTx</taxon>
    </lineage>
</organism>
<evidence type="ECO:0000256" key="1">
    <source>
        <dbReference type="SAM" id="Phobius"/>
    </source>
</evidence>